<dbReference type="EMBL" id="MHSK01000002">
    <property type="protein sequence ID" value="OHA42969.1"/>
    <property type="molecule type" value="Genomic_DNA"/>
</dbReference>
<name>A0A1G2P5J3_9BACT</name>
<proteinExistence type="predicted"/>
<protein>
    <submittedName>
        <fullName evidence="1">Uncharacterized protein</fullName>
    </submittedName>
</protein>
<comment type="caution">
    <text evidence="1">The sequence shown here is derived from an EMBL/GenBank/DDBJ whole genome shotgun (WGS) entry which is preliminary data.</text>
</comment>
<reference evidence="1 2" key="1">
    <citation type="journal article" date="2016" name="Nat. Commun.">
        <title>Thousands of microbial genomes shed light on interconnected biogeochemical processes in an aquifer system.</title>
        <authorList>
            <person name="Anantharaman K."/>
            <person name="Brown C.T."/>
            <person name="Hug L.A."/>
            <person name="Sharon I."/>
            <person name="Castelle C.J."/>
            <person name="Probst A.J."/>
            <person name="Thomas B.C."/>
            <person name="Singh A."/>
            <person name="Wilkins M.J."/>
            <person name="Karaoz U."/>
            <person name="Brodie E.L."/>
            <person name="Williams K.H."/>
            <person name="Hubbard S.S."/>
            <person name="Banfield J.F."/>
        </authorList>
    </citation>
    <scope>NUCLEOTIDE SEQUENCE [LARGE SCALE GENOMIC DNA]</scope>
</reference>
<sequence>MVVDNEIQITFYLSFIYIGLSQSDAVRGASEDCDQNVWIYTLRVQTELAEKKCADCVNPI</sequence>
<evidence type="ECO:0000313" key="1">
    <source>
        <dbReference type="EMBL" id="OHA42969.1"/>
    </source>
</evidence>
<gene>
    <name evidence="1" type="ORF">A3G52_01880</name>
</gene>
<evidence type="ECO:0000313" key="2">
    <source>
        <dbReference type="Proteomes" id="UP000177269"/>
    </source>
</evidence>
<dbReference type="AlphaFoldDB" id="A0A1G2P5J3"/>
<organism evidence="1 2">
    <name type="scientific">Candidatus Taylorbacteria bacterium RIFCSPLOWO2_12_FULL_43_20</name>
    <dbReference type="NCBI Taxonomy" id="1802332"/>
    <lineage>
        <taxon>Bacteria</taxon>
        <taxon>Candidatus Tayloriibacteriota</taxon>
    </lineage>
</organism>
<dbReference type="Proteomes" id="UP000177269">
    <property type="component" value="Unassembled WGS sequence"/>
</dbReference>
<accession>A0A1G2P5J3</accession>